<dbReference type="Proteomes" id="UP000434639">
    <property type="component" value="Unassembled WGS sequence"/>
</dbReference>
<evidence type="ECO:0000313" key="1">
    <source>
        <dbReference type="EMBL" id="MTH55415.1"/>
    </source>
</evidence>
<dbReference type="OrthoDB" id="378663at2"/>
<protein>
    <submittedName>
        <fullName evidence="1">Uncharacterized protein</fullName>
    </submittedName>
</protein>
<accession>A0A7X2S8F9</accession>
<comment type="caution">
    <text evidence="1">The sequence shown here is derived from an EMBL/GenBank/DDBJ whole genome shotgun (WGS) entry which is preliminary data.</text>
</comment>
<evidence type="ECO:0000313" key="2">
    <source>
        <dbReference type="Proteomes" id="UP000434639"/>
    </source>
</evidence>
<name>A0A7X2S8F9_9BACI</name>
<proteinExistence type="predicted"/>
<sequence>MTQHPVRTILVKECKILYYAFFRWKWKERGEQIPLHKNSAYFFLFLALLHEQIIEMIIFHIYLKSEEPSIANIFTALHLYSILYLIGDYNWVRNSPIRVEGERIEMKIGARRELVFCTDDIERIQKTSIRYGKNGGMIHEKHVFHATAFPRVLTHIFGISAEVKYEIIFKEPLFAAGYFGTKKQVKKAFLYLEQSENLAEFLMQRTKHPENKPLPSSASY</sequence>
<organism evidence="1 2">
    <name type="scientific">Metabacillus mangrovi</name>
    <dbReference type="NCBI Taxonomy" id="1491830"/>
    <lineage>
        <taxon>Bacteria</taxon>
        <taxon>Bacillati</taxon>
        <taxon>Bacillota</taxon>
        <taxon>Bacilli</taxon>
        <taxon>Bacillales</taxon>
        <taxon>Bacillaceae</taxon>
        <taxon>Metabacillus</taxon>
    </lineage>
</organism>
<gene>
    <name evidence="1" type="ORF">GKZ89_18645</name>
</gene>
<reference evidence="1 2" key="1">
    <citation type="journal article" date="2017" name="Int. J. Syst. Evol. Microbiol.">
        <title>Bacillus mangrovi sp. nov., isolated from a sediment sample from a mangrove forest.</title>
        <authorList>
            <person name="Gupta V."/>
            <person name="Singh P.K."/>
            <person name="Korpole S."/>
            <person name="Tanuku N.R.S."/>
            <person name="Pinnaka A.K."/>
        </authorList>
    </citation>
    <scope>NUCLEOTIDE SEQUENCE [LARGE SCALE GENOMIC DNA]</scope>
    <source>
        <strain evidence="1 2">KCTC 33872</strain>
    </source>
</reference>
<dbReference type="RefSeq" id="WP_155113911.1">
    <property type="nucleotide sequence ID" value="NZ_WMIB01000028.1"/>
</dbReference>
<keyword evidence="2" id="KW-1185">Reference proteome</keyword>
<dbReference type="EMBL" id="WMIB01000028">
    <property type="protein sequence ID" value="MTH55415.1"/>
    <property type="molecule type" value="Genomic_DNA"/>
</dbReference>
<dbReference type="AlphaFoldDB" id="A0A7X2S8F9"/>